<comment type="caution">
    <text evidence="4">The sequence shown here is derived from an EMBL/GenBank/DDBJ whole genome shotgun (WGS) entry which is preliminary data.</text>
</comment>
<dbReference type="Gene3D" id="3.90.770.10">
    <property type="entry name" value="3-hydroxy-3-methylglutaryl-coenzyme A Reductase, Chain A, domain 2"/>
    <property type="match status" value="1"/>
</dbReference>
<evidence type="ECO:0000256" key="1">
    <source>
        <dbReference type="ARBA" id="ARBA00007661"/>
    </source>
</evidence>
<keyword evidence="3" id="KW-0560">Oxidoreductase</keyword>
<protein>
    <recommendedName>
        <fullName evidence="2">hydroxymethylglutaryl-CoA reductase (NADPH)</fullName>
        <ecNumber evidence="2">1.1.1.34</ecNumber>
    </recommendedName>
</protein>
<dbReference type="Gene3D" id="3.30.70.420">
    <property type="entry name" value="Hydroxymethylglutaryl-CoA reductase, class I/II, NAD/NADP-binding domain"/>
    <property type="match status" value="1"/>
</dbReference>
<dbReference type="InterPro" id="IPR023076">
    <property type="entry name" value="HMG_CoA_Rdtase_CS"/>
</dbReference>
<dbReference type="InterPro" id="IPR009023">
    <property type="entry name" value="HMG_CoA_Rdtase_NAD(P)-bd_sf"/>
</dbReference>
<dbReference type="PROSITE" id="PS50065">
    <property type="entry name" value="HMG_COA_REDUCTASE_4"/>
    <property type="match status" value="1"/>
</dbReference>
<evidence type="ECO:0000313" key="5">
    <source>
        <dbReference type="Proteomes" id="UP001521222"/>
    </source>
</evidence>
<dbReference type="EMBL" id="JAKIXB020000007">
    <property type="protein sequence ID" value="KAL1607192.1"/>
    <property type="molecule type" value="Genomic_DNA"/>
</dbReference>
<dbReference type="PANTHER" id="PTHR10572:SF24">
    <property type="entry name" value="3-HYDROXY-3-METHYLGLUTARYL-COENZYME A REDUCTASE"/>
    <property type="match status" value="1"/>
</dbReference>
<organism evidence="4 5">
    <name type="scientific">Nothophoma quercina</name>
    <dbReference type="NCBI Taxonomy" id="749835"/>
    <lineage>
        <taxon>Eukaryota</taxon>
        <taxon>Fungi</taxon>
        <taxon>Dikarya</taxon>
        <taxon>Ascomycota</taxon>
        <taxon>Pezizomycotina</taxon>
        <taxon>Dothideomycetes</taxon>
        <taxon>Pleosporomycetidae</taxon>
        <taxon>Pleosporales</taxon>
        <taxon>Pleosporineae</taxon>
        <taxon>Didymellaceae</taxon>
        <taxon>Nothophoma</taxon>
    </lineage>
</organism>
<dbReference type="PRINTS" id="PR00071">
    <property type="entry name" value="HMGCOARDTASE"/>
</dbReference>
<dbReference type="PANTHER" id="PTHR10572">
    <property type="entry name" value="3-HYDROXY-3-METHYLGLUTARYL-COENZYME A REDUCTASE"/>
    <property type="match status" value="1"/>
</dbReference>
<dbReference type="EC" id="1.1.1.34" evidence="2"/>
<dbReference type="SUPFAM" id="SSF55035">
    <property type="entry name" value="NAD-binding domain of HMG-CoA reductase"/>
    <property type="match status" value="1"/>
</dbReference>
<dbReference type="Proteomes" id="UP001521222">
    <property type="component" value="Unassembled WGS sequence"/>
</dbReference>
<dbReference type="InterPro" id="IPR009029">
    <property type="entry name" value="HMG_CoA_Rdtase_sub-bd_dom_sf"/>
</dbReference>
<evidence type="ECO:0000256" key="2">
    <source>
        <dbReference type="ARBA" id="ARBA00012999"/>
    </source>
</evidence>
<comment type="similarity">
    <text evidence="1">Belongs to the HMG-CoA reductase family.</text>
</comment>
<name>A0ABR3RS56_9PLEO</name>
<evidence type="ECO:0000313" key="4">
    <source>
        <dbReference type="EMBL" id="KAL1607192.1"/>
    </source>
</evidence>
<accession>A0ABR3RS56</accession>
<reference evidence="4 5" key="1">
    <citation type="submission" date="2024-02" db="EMBL/GenBank/DDBJ databases">
        <title>De novo assembly and annotation of 12 fungi associated with fruit tree decline syndrome in Ontario, Canada.</title>
        <authorList>
            <person name="Sulman M."/>
            <person name="Ellouze W."/>
            <person name="Ilyukhin E."/>
        </authorList>
    </citation>
    <scope>NUCLEOTIDE SEQUENCE [LARGE SCALE GENOMIC DNA]</scope>
    <source>
        <strain evidence="4 5">M97-236</strain>
    </source>
</reference>
<dbReference type="PROSITE" id="PS00318">
    <property type="entry name" value="HMG_COA_REDUCTASE_2"/>
    <property type="match status" value="1"/>
</dbReference>
<dbReference type="InterPro" id="IPR002202">
    <property type="entry name" value="HMG_CoA_Rdtase"/>
</dbReference>
<proteinExistence type="inferred from homology"/>
<dbReference type="Pfam" id="PF00368">
    <property type="entry name" value="HMG-CoA_red"/>
    <property type="match status" value="1"/>
</dbReference>
<dbReference type="SUPFAM" id="SSF56542">
    <property type="entry name" value="Substrate-binding domain of HMG-CoA reductase"/>
    <property type="match status" value="1"/>
</dbReference>
<sequence length="388" mass="41167">MVLPQETPNPVVNTGDVSTLATTAYAVAEATPPAKLTIENHVGFIRVPIGLAGPLKIQGSANTNASFTAPLATVEPTLVASCSRGAKAFNSCGGMKFKVLREGMSRAPVFFFSNPGQAIEFAERVPSLFQQFAKDAEKTSRFAKLQKLTPHIVGLNVHLKFEYFCGDATGQNMVTIATQAACEAFLATELAQTLGVRDWIIDGDMAGDKKASRGNVYAPRGVQVVAWGELTNEVCMEVLKISAERLYEMMNVIKEGQIRNGQFGSNINTANIVAALFIACGQDAGSVAEGCWSHLTVDLDRETGNIKMSLFFPSMPVGSVGGGTAYPSQKASLELLDCTGPGSKYRLAGLVACFAMALDVSTLAAVASGGFTDSHKRLARGKIERGKL</sequence>
<evidence type="ECO:0000256" key="3">
    <source>
        <dbReference type="ARBA" id="ARBA00023002"/>
    </source>
</evidence>
<keyword evidence="5" id="KW-1185">Reference proteome</keyword>
<gene>
    <name evidence="4" type="ORF">SLS59_002896</name>
</gene>
<dbReference type="InterPro" id="IPR023074">
    <property type="entry name" value="HMG_CoA_Rdtase_cat_sf"/>
</dbReference>